<dbReference type="PANTHER" id="PTHR38451:SF1">
    <property type="entry name" value="TRNA (ADENINE(22)-N(1))-METHYLTRANSFERASE"/>
    <property type="match status" value="1"/>
</dbReference>
<dbReference type="PIRSF" id="PIRSF018637">
    <property type="entry name" value="TrmK"/>
    <property type="match status" value="1"/>
</dbReference>
<dbReference type="Proteomes" id="UP000306477">
    <property type="component" value="Unassembled WGS sequence"/>
</dbReference>
<evidence type="ECO:0000313" key="2">
    <source>
        <dbReference type="EMBL" id="THE15440.1"/>
    </source>
</evidence>
<evidence type="ECO:0000256" key="1">
    <source>
        <dbReference type="SAM" id="Coils"/>
    </source>
</evidence>
<dbReference type="InterPro" id="IPR006901">
    <property type="entry name" value="TrmK"/>
</dbReference>
<protein>
    <submittedName>
        <fullName evidence="2">tRNA (Adenine-N(1))-methyltransferase</fullName>
    </submittedName>
</protein>
<dbReference type="GO" id="GO:0160105">
    <property type="term" value="F:tRNA (adenine(22)-N1)-methyltransferase activity"/>
    <property type="evidence" value="ECO:0007669"/>
    <property type="project" value="InterPro"/>
</dbReference>
<keyword evidence="1" id="KW-0175">Coiled coil</keyword>
<keyword evidence="2" id="KW-0808">Transferase</keyword>
<dbReference type="RefSeq" id="WP_136377757.1">
    <property type="nucleotide sequence ID" value="NZ_SLUB01000001.1"/>
</dbReference>
<organism evidence="2 3">
    <name type="scientific">Bacillus timonensis</name>
    <dbReference type="NCBI Taxonomy" id="1033734"/>
    <lineage>
        <taxon>Bacteria</taxon>
        <taxon>Bacillati</taxon>
        <taxon>Bacillota</taxon>
        <taxon>Bacilli</taxon>
        <taxon>Bacillales</taxon>
        <taxon>Bacillaceae</taxon>
        <taxon>Bacillus</taxon>
    </lineage>
</organism>
<gene>
    <name evidence="2" type="ORF">E1I69_00885</name>
</gene>
<keyword evidence="2" id="KW-0489">Methyltransferase</keyword>
<dbReference type="STRING" id="1033734.GCA_000285535_03523"/>
<dbReference type="SUPFAM" id="SSF53335">
    <property type="entry name" value="S-adenosyl-L-methionine-dependent methyltransferases"/>
    <property type="match status" value="1"/>
</dbReference>
<evidence type="ECO:0000313" key="3">
    <source>
        <dbReference type="Proteomes" id="UP000306477"/>
    </source>
</evidence>
<dbReference type="PANTHER" id="PTHR38451">
    <property type="entry name" value="TRNA (ADENINE(22)-N(1))-METHYLTRANSFERASE"/>
    <property type="match status" value="1"/>
</dbReference>
<dbReference type="Pfam" id="PF04816">
    <property type="entry name" value="TrmK"/>
    <property type="match status" value="1"/>
</dbReference>
<sequence>MNEEKLSKRLETVASYIPKGATLADIGSDHAYLPCFAYLNGMITKGIAGEVAEGPLQSAKKQISKNQLTNALEARKGDGLEVIQPNEVTCITIAGMGGSLIRSILDKGKSKLRGVERLILQPNIGASTIREWLIENDWELIAEEILEEDKKIYEVLVAEKGSPQKPYQNIDQELLLGPFLLKEKSPIFIKKWSHELKHWERILNQLNDAEETTENRLRKEELEQKIEIVMEALT</sequence>
<dbReference type="Gene3D" id="1.10.287.1890">
    <property type="match status" value="1"/>
</dbReference>
<dbReference type="OrthoDB" id="5881184at2"/>
<name>A0A4S3PZN6_9BACI</name>
<dbReference type="EMBL" id="SLUB01000001">
    <property type="protein sequence ID" value="THE15440.1"/>
    <property type="molecule type" value="Genomic_DNA"/>
</dbReference>
<proteinExistence type="predicted"/>
<keyword evidence="3" id="KW-1185">Reference proteome</keyword>
<comment type="caution">
    <text evidence="2">The sequence shown here is derived from an EMBL/GenBank/DDBJ whole genome shotgun (WGS) entry which is preliminary data.</text>
</comment>
<feature type="coiled-coil region" evidence="1">
    <location>
        <begin position="189"/>
        <end position="223"/>
    </location>
</feature>
<dbReference type="AlphaFoldDB" id="A0A4S3PZN6"/>
<accession>A0A4S3PZN6</accession>
<dbReference type="InterPro" id="IPR029063">
    <property type="entry name" value="SAM-dependent_MTases_sf"/>
</dbReference>
<reference evidence="2 3" key="1">
    <citation type="journal article" date="2019" name="Indoor Air">
        <title>Impacts of indoor surface finishes on bacterial viability.</title>
        <authorList>
            <person name="Hu J."/>
            <person name="Maamar S.B."/>
            <person name="Glawe A.J."/>
            <person name="Gottel N."/>
            <person name="Gilbert J.A."/>
            <person name="Hartmann E.M."/>
        </authorList>
    </citation>
    <scope>NUCLEOTIDE SEQUENCE [LARGE SCALE GENOMIC DNA]</scope>
    <source>
        <strain evidence="2 3">AF060A6</strain>
    </source>
</reference>
<dbReference type="Gene3D" id="3.40.50.150">
    <property type="entry name" value="Vaccinia Virus protein VP39"/>
    <property type="match status" value="1"/>
</dbReference>
<dbReference type="GO" id="GO:0032259">
    <property type="term" value="P:methylation"/>
    <property type="evidence" value="ECO:0007669"/>
    <property type="project" value="UniProtKB-KW"/>
</dbReference>